<dbReference type="SUPFAM" id="SSF52540">
    <property type="entry name" value="P-loop containing nucleoside triphosphate hydrolases"/>
    <property type="match status" value="4"/>
</dbReference>
<feature type="domain" description="AAA+ ATPase" evidence="19">
    <location>
        <begin position="2276"/>
        <end position="2412"/>
    </location>
</feature>
<dbReference type="InterPro" id="IPR042219">
    <property type="entry name" value="AAA_lid_11_sf"/>
</dbReference>
<evidence type="ECO:0000256" key="11">
    <source>
        <dbReference type="ARBA" id="ARBA00023175"/>
    </source>
</evidence>
<keyword evidence="4" id="KW-0493">Microtubule</keyword>
<keyword evidence="21" id="KW-1185">Reference proteome</keyword>
<dbReference type="CDD" id="cd00009">
    <property type="entry name" value="AAA"/>
    <property type="match status" value="1"/>
</dbReference>
<dbReference type="Gene3D" id="1.20.140.100">
    <property type="entry name" value="Dynein heavy chain, N-terminal domain 2"/>
    <property type="match status" value="1"/>
</dbReference>
<evidence type="ECO:0000256" key="14">
    <source>
        <dbReference type="ARBA" id="ARBA00054075"/>
    </source>
</evidence>
<feature type="compositionally biased region" description="Basic residues" evidence="18">
    <location>
        <begin position="117"/>
        <end position="129"/>
    </location>
</feature>
<dbReference type="Gene3D" id="1.10.472.130">
    <property type="match status" value="1"/>
</dbReference>
<protein>
    <recommendedName>
        <fullName evidence="16">Dynein-1, subspecies f</fullName>
    </recommendedName>
</protein>
<keyword evidence="6" id="KW-0547">Nucleotide-binding</keyword>
<keyword evidence="3" id="KW-0963">Cytoplasm</keyword>
<reference evidence="20" key="1">
    <citation type="submission" date="2021-01" db="UniProtKB">
        <authorList>
            <consortium name="EnsemblMetazoa"/>
        </authorList>
    </citation>
    <scope>IDENTIFICATION</scope>
    <source>
        <strain evidence="20">DH4</strain>
    </source>
</reference>
<dbReference type="Gene3D" id="3.40.50.300">
    <property type="entry name" value="P-loop containing nucleotide triphosphate hydrolases"/>
    <property type="match status" value="5"/>
</dbReference>
<evidence type="ECO:0000256" key="18">
    <source>
        <dbReference type="SAM" id="MobiDB-lite"/>
    </source>
</evidence>
<dbReference type="InterPro" id="IPR026983">
    <property type="entry name" value="DHC"/>
</dbReference>
<evidence type="ECO:0000256" key="7">
    <source>
        <dbReference type="ARBA" id="ARBA00022840"/>
    </source>
</evidence>
<evidence type="ECO:0000313" key="20">
    <source>
        <dbReference type="EnsemblMetazoa" id="XP_026298753"/>
    </source>
</evidence>
<evidence type="ECO:0000259" key="19">
    <source>
        <dbReference type="SMART" id="SM00382"/>
    </source>
</evidence>
<sequence length="4946" mass="572786">MTESEEEITHTEDEEDLYDLDRPSVIHLDYRVMWIRDRVMKFLGIPGYEIQFYKLLNANNRYLEDKLLNFLILDLYGVTSLERKIIFFYCTYLVEKYQEEVPVWQRKPRKKEEEPKKKKKKPKKPKKVPKAPVTDPLALLRQLEESIVTLRSEDKSVTSTIDDEDYDDEEEEDYEEEEWEDRVDMKKKEEYEKDFVPPPGEEDKYIMIKKLVEKVRKTPILHMFCGEVNGSKPELQNVTLFYFMRTTHDGIPSFDSYAECNEQMTHYLIVGSLNGKFLISMHRMITQVFRPLIHSQFRGPELVDIYEEKEEIEEASFTDIVAARSAQFRKPSEYRRMSIALARIAEVEEEGEEEFVVRRSTAVRRRLPKQEVSFEEEEEKEVTKVSHMKEIRISLHQNKNDFLAFLDKLTENVEWTLEHIEGDILLTMPNIPELDDPNVTDEMLEKNKEIIEQLEDVIMVWGVHIEKVVETFQMKVPASKGPIAESEYWKDREIGLLMLVEQLKTPMAKRILNVLNKVQSTIASNFQFFYSDLWKTYTEARDNNRFLSTLLRHFKLMTESSCFKTIMQSIVPLMEGIRMIWVLSPYYCVEERMVGLMERISWQLSQNVIKNLSINMLFRYPLEKILEKTETACTMLKSWKQAYLKSREDIEISGKGKRWEFDQKRLFQGTEYIASVCDGLNQIANVLQDFHNIFGPYLKSIISDPAQIDTVIKRVDRLVVPILNADYNIFDEFNKENWEATLSLFFEEVHFLENEAKFFLDECFHVLISAESALEMLMKFKEIKTRASIHQQLMKKFDVVMQQFSKEVSTVEGIFNRGKRSPPLLRNHPPMAGAIYWVRQLFHRLRKPVLTIQNVAELKYSHLKILAFNQYYDLSKQLKSYEELKFQQWMDKAQMIVINTMRRNILMMMRSDPDKGFRQRYLYRLPTQYNAPFSSTLNSQTVLLFKLANNSRCKNLALILRHSLYLYISFNSETRFSLGLLPFPITEKPVTKNIQSNPRARSREFASPGSTPQESVHRGDYEMSKPSIDTGSSGITRLKDTKTDGQRRGGGEGGGGGGFSSHRDQKSGTSSEKGGGGHHQMAKITWTEFMSGSILIECQLRFQVNFDWNLFEIIHEAELMEQLGFELSPIVKDASIQKNRLRHDLDVMQKLIDRYNSMLEKMDKADIELLKNTLLDIEKHIQPGVMRINWNSLNISDYAYECEKLLKNLNSLVEQLNHIKSDLDNRIFNGLQNYDLFSLPTKYYDDENQLIMLLPCKIFFQEMQAKRVELATAMSVIYQSTSPILIKLESLIFGTYTGRCAAMQLYYEKYEKKIFSAFITCITKNLEYFNKKLTDIKPMFQVDAVLIASEVVLRPSPTEIYNIILQNERNLLEQVKLFPRWMSGTCLECKPQRKADNDTFVNFTFFEDLMSIQMVNDTIIMIQRTAHKLALESWNYLQRWRKYSNLWSFDKNLAAEKYAATQPTLHQYDEKFSFYSNILDEVMEMKSSYNLYCISINLSSLLVGIEQHAKEWKQTLGNHLLMRTINEMNELHVIMDGLRTEVELVITGLSRFTSVMQAISDIKKMAIQAEVCYTTCQETFLAFRSHGISFPEDDEQAAYDLQRDWESLYLGALYRASTLESTSDRFSGMTQDQIYEFVKELEEFARDFEAYGPGSVGDDLELGLVKMEEYGKLIARHDEKHRNLVNSEILFDLPATDYSVFLKLKKDYDGMELLFDLYKEQKEMRDVWAQTLWVNLNPQQLIDGMDHFIRIFRRLPKFVKELSIGHALEANMKSFKNSVPLFIELKNEAMRDRHWKQLMTKTGQFFDMDPERFTLQNMFAMELGKYQDIAKEIVMNAVKELSIEKGLKDLAEVWKMLEFTVIKHYKGIEDRGFILGPTDEMNQILEDNMMNVNAMAASQFIGPFLDTVQKWETTMHTISEVLELWLQLQKRWLYLEGIFVGGDIRMQLPEEAKRFDDIDKSFKKIMNDTSKRLNVLECCMVKGRHEEFESMIVALDKCQKSLTDYLNSKRAVFPRFTFLSDDELLNILGSGIPIAIQEHVGKMFDNLDRFRFELSETEREIVTALISAEEEVMDFRNVVLAEGNIEEWMVLALEEMKRSNRFLTKKAVFNYGKVRRPRTEWMLDFQGNMVLCANQIWWTAEVEDVFVRISHGQMEAMKNYLKQLNNQLNEVVTLMGADTLTNNDRKKFDMVLTIDVHMRDIVEGFVRDSIIDPSEFEWESQLRFYWIRSLDNVWVHQCTGVFEYGYEYMGLNGRLVVTPLTDRIYLTITQALSMHLGGAPAGPAGTGKTETTKDLAKALGLLCIVTNCGEGMDYVAIGKTLGGLAQCGVWGCFDEFNRIDISVLSVISTQLQTIRSALIAKASRFTFEGVDIALDSKVGIFITMNPGYAGRTELPESVKALFRPVVCIVPDNELICQIKLFSSGFLTAKVLAKKMTVLYKLAREQLSKQNHYDFGLRALKSVLNMAGHLKRTSGDLSENLVLMRALRDMNLPKFIFDDVPLFLGLIADLFPELDCPRVHYPDFNDAVDHVIQEQSYVHLPEQVDKVIQLYEVMMTRHSTMVIGPTGGGKTVVIETLCKAQTRLGMPTKLYTLNPKACTVNELYGVLDPDTRDWTDGLLSKIFREVNKPLDDKSKSEKRYILFDGDVDALWIENMNSVMDDNKLLTLANQERIRMLGHCSLLFEVGDLQYASPATVSRAGMVYVDPKNLGYHPYMQKWIRSKSESDQETLTAMFDKYVDAAITYIIDGMFGLQQLKPLKMIIPQTGLNMVVQLCYVFDALLVVLDTELASLFKIEEEEEIKLEPQYTRQESFEAMYIQALYWSLGASLVVENRPEFDDFVKKTCGFMLVQDTVEKPATVRYIPVTNKLLYDYFLDLKQNIWVPWTLMVPEYVHDRKKHFSDILVPTMDTLRTTWFVQIMNERERPALLVGETGTSKTAIIHEFLRHLSAEKYNQLMINFSSRTTSMDVQRNIEAAVEKRTRETYGPPPGKKLLIFIDDMNMPLVDTYGTQQPIAFLKFLFEKGGFYDRGKDLSLMYMKDMCYLAAMGKPGGGRNEVDPRFISMFSIYNVVFPADETLDYIYTSILIGHLQIFSEEVRDIAITLVQITLQLYKIVLAELLPTPNRFHYIFNMRDLSRIMAGLLQSHPDYLPTVKQIVRLWRNEFIRIICDRLINENDTKIVTDHIQKKIEEYWEEDRKVIEYAMRDPLLFGDFRNAINEDEPRFYEDLLDYEAVYSLFLEIYEDYNERNVSKLHMVLFNDALEHLTRIHRALRMHKGHVLVIGIGGSGKKSVIKLAAYAAGFRTFQISLSRGYNEPAFREDMKNLYNMVGVDNKKIVFLFTSAHIIDESFLELVNNMLLTGVVPALFTDEEKDEIVHSCRNQAVEAGFGVSKENVWSYFVKTSLQNLRIALSMSPSGDLLRTRCRSYPGLVSSTTIDWMFPWPEQALVSVANVTLSDNPNIPESFRDIIVEHMVLTHRSVCEYTVDFQLKLRRRNYVTPKHYLDFINVFLQLLVETKNYINSQCNRLSGGLQKIAEASMTLNELNEILAVQRVKVADQTRNCEQLLASIGESTDIAMEKKQFSEKERQAIEVQRKIINKEETEAKEALAEAQPALDAARLALGELDKADITEIRSFATPPEPVQIVSECVAILRGVKEISWKSAKGMMSDPAFLRQLQEMNCDKITLKQQQAVKAHLKKTTKLDQMQYISKAGYGLYRFVLAVLDYCAVFREVKPKIDRVKELEAESERARKALEKEERELRRLEKTITDLNAKYEKAMEERQKLQEETDLLQRRLIAADKLISGLSSENERWKKDLENLKIQIEKIIGNCLLSAGFLAYCGPFSYEYRNHMVYEDWWNSIVTKEIPFMDTYKIQTELTNDVEISKWTSEGLPPDELSVQNGILTLRASRFPVCIDPQQQALNWIKKKEHKHLKILSFTDPDFLKQVELAVKYGLPVLFQDVDEIDPVLDNVLSKNIQTIGGRSFVLLGDKEVDYDPKFRMYLTTKMSNPIFDPAVYSKATVINYMVTLGGLEDQLLSVVVRTERPDIEEQRESLIAETSENKNLLQQLEDSLLLEIATNKGNMLDNIELIETLENTKASAEDVMRKLYLAEVTAIDVNKLRDGYRSVAQRGAILFFVLADMATVNSMYQYSLISYVEVFIYSLRKALPDPTLQRRLQNIIPMLTKNVYDYGCTGIFEKHKLLFSFQICTKLEQSVNNVSQQQLEFFIKGCISLEKAPKINPTEWLPATGWADLLKLSTDFSEKFGNIADELGTHTDEWQTWFDMDSPESVEFPLDYSKKLNPFEKLMLMRCFRVDRVYRSIVNYITDIMGEEYITPPHISFELIFEQSTPTMPIVFILSPGSDPTSELMKLADKYGCGGGRFKYLSLGQGQEITAKELLEGAVARGQWLMLQNCHLLLSFTKDLEKLLENIGKPHPDFRLWLTTDPTPNFPIGILQQSLKVVTEPPSGLKLNLESTYLKMRPQVLESCTHPAYKHIIYVLAFYHAVVQERRRYDKIGWNINYDFNESDFNVCTIILDTYLTKAIQTNDTKLPWNSLKYLIGEVMYGGRVIDCYDRRVSETYMDEYFGDFLFDSFQPFHFYVDEEFDYVIPPEGDRDDYLEFIDQLPLVNTPDVFGLHPNAEIGYFTHAAKEMWINLIELQPQTEVSATGISKDEFIDNLAKDILEKIPVEYDINKVRKSFGPTVTPTSIVLLQELERFNKLIRMMKRSLIQLKKAIAGEIGMDMTLESIATALYNGVLPSQWAMLAPDTKKTLAGWIEHFEKRIQQYNNWAITGEPIVLWLAGLHIPETYLAALVQMACHRNNWSLDRSLIYTAVSKFTKPEYVEDKPDQGCYVSGLYLEGARWDLNEQCLKRSLPKILIEELPILIVIPIEAHRLRLQNTFKTPVYTTSNRRNAMGVGLVFEANLATAEHISHWVLQGVCLILNTD</sequence>
<dbReference type="KEGG" id="ame:411301"/>
<keyword evidence="5" id="KW-0677">Repeat</keyword>
<evidence type="ECO:0000256" key="3">
    <source>
        <dbReference type="ARBA" id="ARBA00022490"/>
    </source>
</evidence>
<dbReference type="InterPro" id="IPR027417">
    <property type="entry name" value="P-loop_NTPase"/>
</dbReference>
<dbReference type="GO" id="GO:0005524">
    <property type="term" value="F:ATP binding"/>
    <property type="evidence" value="ECO:0007669"/>
    <property type="project" value="UniProtKB-KW"/>
</dbReference>
<dbReference type="GO" id="GO:0031514">
    <property type="term" value="C:motile cilium"/>
    <property type="evidence" value="ECO:0007669"/>
    <property type="project" value="UniProtKB-ARBA"/>
</dbReference>
<dbReference type="InterPro" id="IPR042222">
    <property type="entry name" value="Dynein_2_N"/>
</dbReference>
<evidence type="ECO:0000256" key="15">
    <source>
        <dbReference type="ARBA" id="ARBA00063032"/>
    </source>
</evidence>
<feature type="compositionally biased region" description="Basic and acidic residues" evidence="18">
    <location>
        <begin position="1037"/>
        <end position="1050"/>
    </location>
</feature>
<dbReference type="GO" id="GO:0045505">
    <property type="term" value="F:dynein intermediate chain binding"/>
    <property type="evidence" value="ECO:0007669"/>
    <property type="project" value="InterPro"/>
</dbReference>
<dbReference type="EnsemblMetazoa" id="XM_026442968">
    <property type="protein sequence ID" value="XP_026298753"/>
    <property type="gene ID" value="LOC411301"/>
</dbReference>
<keyword evidence="9 17" id="KW-0175">Coiled coil</keyword>
<dbReference type="InterPro" id="IPR013594">
    <property type="entry name" value="Dynein_heavy_tail"/>
</dbReference>
<feature type="coiled-coil region" evidence="17">
    <location>
        <begin position="3735"/>
        <end position="3828"/>
    </location>
</feature>
<dbReference type="CTD" id="43379"/>
<evidence type="ECO:0000256" key="2">
    <source>
        <dbReference type="ARBA" id="ARBA00008887"/>
    </source>
</evidence>
<dbReference type="Gene3D" id="3.20.180.20">
    <property type="entry name" value="Dynein heavy chain, N-terminal domain 2"/>
    <property type="match status" value="1"/>
</dbReference>
<feature type="coiled-coil region" evidence="17">
    <location>
        <begin position="4046"/>
        <end position="4109"/>
    </location>
</feature>
<dbReference type="FunFam" id="3.40.50.300:FF:000049">
    <property type="entry name" value="Dynein, axonemal, heavy chain 5"/>
    <property type="match status" value="1"/>
</dbReference>
<dbReference type="GO" id="GO:0005874">
    <property type="term" value="C:microtubule"/>
    <property type="evidence" value="ECO:0007669"/>
    <property type="project" value="UniProtKB-KW"/>
</dbReference>
<accession>A0A7M7SQH1</accession>
<dbReference type="InterPro" id="IPR042228">
    <property type="entry name" value="Dynein_linker_3"/>
</dbReference>
<dbReference type="PANTHER" id="PTHR22878:SF63">
    <property type="entry name" value="DYNEIN AXONEMAL HEAVY CHAIN 10"/>
    <property type="match status" value="1"/>
</dbReference>
<evidence type="ECO:0000256" key="16">
    <source>
        <dbReference type="ARBA" id="ARBA00077719"/>
    </source>
</evidence>
<evidence type="ECO:0000256" key="1">
    <source>
        <dbReference type="ARBA" id="ARBA00004430"/>
    </source>
</evidence>
<dbReference type="FunFam" id="1.20.58.1120:FF:000008">
    <property type="entry name" value="Dynein heavy chain 10, axonemal"/>
    <property type="match status" value="1"/>
</dbReference>
<dbReference type="FunFam" id="1.20.920.20:FF:000001">
    <property type="entry name" value="dynein heavy chain 2, axonemal"/>
    <property type="match status" value="1"/>
</dbReference>
<keyword evidence="11" id="KW-0505">Motor protein</keyword>
<evidence type="ECO:0000256" key="13">
    <source>
        <dbReference type="ARBA" id="ARBA00023273"/>
    </source>
</evidence>
<keyword evidence="8" id="KW-0243">Dynein</keyword>
<organism evidence="20">
    <name type="scientific">Apis mellifera</name>
    <name type="common">Honeybee</name>
    <dbReference type="NCBI Taxonomy" id="7460"/>
    <lineage>
        <taxon>Eukaryota</taxon>
        <taxon>Metazoa</taxon>
        <taxon>Ecdysozoa</taxon>
        <taxon>Arthropoda</taxon>
        <taxon>Hexapoda</taxon>
        <taxon>Insecta</taxon>
        <taxon>Pterygota</taxon>
        <taxon>Neoptera</taxon>
        <taxon>Endopterygota</taxon>
        <taxon>Hymenoptera</taxon>
        <taxon>Apocrita</taxon>
        <taxon>Aculeata</taxon>
        <taxon>Apoidea</taxon>
        <taxon>Anthophila</taxon>
        <taxon>Apidae</taxon>
        <taxon>Apis</taxon>
    </lineage>
</organism>
<keyword evidence="13" id="KW-0966">Cell projection</keyword>
<feature type="region of interest" description="Disordered" evidence="18">
    <location>
        <begin position="992"/>
        <end position="1079"/>
    </location>
</feature>
<dbReference type="GO" id="GO:0008569">
    <property type="term" value="F:minus-end-directed microtubule motor activity"/>
    <property type="evidence" value="ECO:0007669"/>
    <property type="project" value="InterPro"/>
</dbReference>
<evidence type="ECO:0000256" key="6">
    <source>
        <dbReference type="ARBA" id="ARBA00022741"/>
    </source>
</evidence>
<feature type="compositionally biased region" description="Acidic residues" evidence="18">
    <location>
        <begin position="161"/>
        <end position="181"/>
    </location>
</feature>
<feature type="domain" description="AAA+ ATPase" evidence="19">
    <location>
        <begin position="2555"/>
        <end position="2686"/>
    </location>
</feature>
<dbReference type="InterPro" id="IPR035699">
    <property type="entry name" value="AAA_6"/>
</dbReference>
<comment type="subunit">
    <text evidence="15">The I1 inner arm complex (also known as the f dynein complex) is a two-headed isoform composed of two heavy chains (1-alpha and 1-beta), three intermediate chains and three light chains. I1 occupies a specific position proximal to the first radial spoke and repeats every 96 nm along the length of the axoneme.</text>
</comment>
<dbReference type="FunFam" id="1.10.8.710:FF:000002">
    <property type="entry name" value="dynein heavy chain 17, axonemal"/>
    <property type="match status" value="1"/>
</dbReference>
<dbReference type="Pfam" id="PF12780">
    <property type="entry name" value="AAA_8"/>
    <property type="match status" value="1"/>
</dbReference>
<dbReference type="Proteomes" id="UP000005203">
    <property type="component" value="Linkage group LG9"/>
</dbReference>
<evidence type="ECO:0000256" key="10">
    <source>
        <dbReference type="ARBA" id="ARBA00023069"/>
    </source>
</evidence>
<feature type="domain" description="AAA+ ATPase" evidence="19">
    <location>
        <begin position="2921"/>
        <end position="3134"/>
    </location>
</feature>
<dbReference type="GO" id="GO:0060294">
    <property type="term" value="P:cilium movement involved in cell motility"/>
    <property type="evidence" value="ECO:0007669"/>
    <property type="project" value="UniProtKB-ARBA"/>
</dbReference>
<dbReference type="FunFam" id="3.40.50.300:FF:000063">
    <property type="entry name" value="dynein heavy chain 6, axonemal"/>
    <property type="match status" value="1"/>
</dbReference>
<dbReference type="GO" id="GO:0005858">
    <property type="term" value="C:axonemal dynein complex"/>
    <property type="evidence" value="ECO:0007669"/>
    <property type="project" value="UniProtKB-ARBA"/>
</dbReference>
<dbReference type="InterPro" id="IPR003593">
    <property type="entry name" value="AAA+_ATPase"/>
</dbReference>
<dbReference type="Gene3D" id="1.20.920.30">
    <property type="match status" value="1"/>
</dbReference>
<accession>A0A8B8H581</accession>
<keyword evidence="10" id="KW-0969">Cilium</keyword>
<dbReference type="FunFam" id="1.10.8.1220:FF:000001">
    <property type="entry name" value="Dynein axonemal heavy chain 5"/>
    <property type="match status" value="1"/>
</dbReference>
<dbReference type="Gene3D" id="1.20.1270.280">
    <property type="match status" value="1"/>
</dbReference>
<evidence type="ECO:0000256" key="5">
    <source>
        <dbReference type="ARBA" id="ARBA00022737"/>
    </source>
</evidence>
<dbReference type="InterPro" id="IPR041589">
    <property type="entry name" value="DNAH3_AAA_lid_1"/>
</dbReference>
<dbReference type="SMART" id="SM00382">
    <property type="entry name" value="AAA"/>
    <property type="match status" value="3"/>
</dbReference>
<dbReference type="InterPro" id="IPR043160">
    <property type="entry name" value="Dynein_C_barrel"/>
</dbReference>
<dbReference type="FunFam" id="1.10.287.2620:FF:000002">
    <property type="entry name" value="Dynein heavy chain 2, axonemal"/>
    <property type="match status" value="1"/>
</dbReference>
<reference evidence="22" key="2">
    <citation type="submission" date="2025-04" db="UniProtKB">
        <authorList>
            <consortium name="RefSeq"/>
        </authorList>
    </citation>
    <scope>IDENTIFICATION</scope>
    <source>
        <strain evidence="22">DH4</strain>
        <tissue evidence="22">Whole body</tissue>
    </source>
</reference>
<dbReference type="FunFam" id="1.20.920.30:FF:000007">
    <property type="entry name" value="Dynein axonemal heavy chain 10"/>
    <property type="match status" value="1"/>
</dbReference>
<name>A0A7M7SQH1_APIME</name>
<dbReference type="FunFam" id="1.20.1270.280:FF:000005">
    <property type="entry name" value="Dynein axonemal heavy chain 10"/>
    <property type="match status" value="1"/>
</dbReference>
<evidence type="ECO:0000313" key="21">
    <source>
        <dbReference type="Proteomes" id="UP000005203"/>
    </source>
</evidence>
<proteinExistence type="inferred from homology"/>
<dbReference type="InterPro" id="IPR004273">
    <property type="entry name" value="Dynein_heavy_D6_P-loop"/>
</dbReference>
<dbReference type="Gene3D" id="1.10.287.2620">
    <property type="match status" value="1"/>
</dbReference>
<comment type="function">
    <text evidence="14">Force generating protein of eukaryotic cilia and flagella. Produces force towards the minus ends of microtubules. Dynein has ATPase activity; the force-producing power stroke is thought to occur on release of ADP. Required for assembly of the I1 inner arm complex and its targeting to the appropriate axoneme location. Also required for phototaxis.</text>
</comment>
<dbReference type="FunFam" id="1.20.140.100:FF:000001">
    <property type="entry name" value="dynein heavy chain 17, axonemal"/>
    <property type="match status" value="1"/>
</dbReference>
<dbReference type="FunFam" id="3.40.50.300:FF:002141">
    <property type="entry name" value="Dynein heavy chain"/>
    <property type="match status" value="1"/>
</dbReference>
<dbReference type="RefSeq" id="XP_026298753.1">
    <property type="nucleotide sequence ID" value="XM_026442968.1"/>
</dbReference>
<dbReference type="InterPro" id="IPR041466">
    <property type="entry name" value="Dynein_AAA5_ext"/>
</dbReference>
<dbReference type="GeneID" id="411301"/>
<dbReference type="Pfam" id="PF17852">
    <property type="entry name" value="Dynein_AAA_lid"/>
    <property type="match status" value="1"/>
</dbReference>
<evidence type="ECO:0000256" key="17">
    <source>
        <dbReference type="SAM" id="Coils"/>
    </source>
</evidence>
<evidence type="ECO:0000256" key="12">
    <source>
        <dbReference type="ARBA" id="ARBA00023212"/>
    </source>
</evidence>
<dbReference type="Pfam" id="PF12781">
    <property type="entry name" value="AAA_9"/>
    <property type="match status" value="1"/>
</dbReference>
<dbReference type="Pfam" id="PF17857">
    <property type="entry name" value="AAA_lid_1"/>
    <property type="match status" value="1"/>
</dbReference>
<dbReference type="Gene3D" id="3.10.490.20">
    <property type="match status" value="1"/>
</dbReference>
<dbReference type="Pfam" id="PF18199">
    <property type="entry name" value="Dynein_C"/>
    <property type="match status" value="1"/>
</dbReference>
<dbReference type="PANTHER" id="PTHR22878">
    <property type="entry name" value="DYNEIN HEAVY CHAIN 6, AXONEMAL-LIKE-RELATED"/>
    <property type="match status" value="1"/>
</dbReference>
<dbReference type="Pfam" id="PF08393">
    <property type="entry name" value="DHC_N2"/>
    <property type="match status" value="1"/>
</dbReference>
<dbReference type="Gene3D" id="1.20.920.20">
    <property type="match status" value="1"/>
</dbReference>
<dbReference type="Pfam" id="PF12777">
    <property type="entry name" value="MT"/>
    <property type="match status" value="1"/>
</dbReference>
<dbReference type="FunFam" id="3.40.50.300:FF:000884">
    <property type="entry name" value="Dynein axonemal heavy chain 10"/>
    <property type="match status" value="1"/>
</dbReference>
<feature type="region of interest" description="Disordered" evidence="18">
    <location>
        <begin position="105"/>
        <end position="131"/>
    </location>
</feature>
<dbReference type="InterPro" id="IPR041658">
    <property type="entry name" value="AAA_lid_11"/>
</dbReference>
<dbReference type="InterPro" id="IPR035706">
    <property type="entry name" value="AAA_9"/>
</dbReference>
<dbReference type="InterPro" id="IPR013602">
    <property type="entry name" value="Dynein_heavy_linker"/>
</dbReference>
<dbReference type="Gene3D" id="1.10.8.720">
    <property type="entry name" value="Region D6 of dynein motor"/>
    <property type="match status" value="1"/>
</dbReference>
<evidence type="ECO:0000313" key="22">
    <source>
        <dbReference type="RefSeq" id="XP_026298753.1"/>
    </source>
</evidence>
<dbReference type="Pfam" id="PF18198">
    <property type="entry name" value="AAA_lid_11"/>
    <property type="match status" value="1"/>
</dbReference>
<comment type="subcellular location">
    <subcellularLocation>
        <location evidence="1">Cytoplasm</location>
        <location evidence="1">Cytoskeleton</location>
        <location evidence="1">Cilium axoneme</location>
    </subcellularLocation>
</comment>
<dbReference type="FunFam" id="3.40.50.300:FF:000153">
    <property type="entry name" value="Dynein axonemal heavy chain 1"/>
    <property type="match status" value="1"/>
</dbReference>
<dbReference type="Gene3D" id="1.20.58.1120">
    <property type="match status" value="1"/>
</dbReference>
<dbReference type="Gene3D" id="1.10.8.1220">
    <property type="match status" value="1"/>
</dbReference>
<dbReference type="GO" id="GO:0070286">
    <property type="term" value="P:axonemal dynein complex assembly"/>
    <property type="evidence" value="ECO:0007669"/>
    <property type="project" value="UniProtKB-ARBA"/>
</dbReference>
<dbReference type="InterPro" id="IPR041228">
    <property type="entry name" value="Dynein_C"/>
</dbReference>
<keyword evidence="7" id="KW-0067">ATP-binding</keyword>
<comment type="similarity">
    <text evidence="2">Belongs to the dynein heavy chain family.</text>
</comment>
<dbReference type="Gene3D" id="6.10.140.1060">
    <property type="match status" value="1"/>
</dbReference>
<dbReference type="Pfam" id="PF08385">
    <property type="entry name" value="DHC_N1"/>
    <property type="match status" value="2"/>
</dbReference>
<gene>
    <name evidence="22" type="primary">LOC411301</name>
</gene>
<evidence type="ECO:0000256" key="8">
    <source>
        <dbReference type="ARBA" id="ARBA00023017"/>
    </source>
</evidence>
<dbReference type="OrthoDB" id="64868at2759"/>
<dbReference type="GO" id="GO:0051959">
    <property type="term" value="F:dynein light intermediate chain binding"/>
    <property type="evidence" value="ECO:0007669"/>
    <property type="project" value="InterPro"/>
</dbReference>
<feature type="region of interest" description="Disordered" evidence="18">
    <location>
        <begin position="158"/>
        <end position="183"/>
    </location>
</feature>
<dbReference type="InterPro" id="IPR043157">
    <property type="entry name" value="Dynein_AAA1S"/>
</dbReference>
<dbReference type="Pfam" id="PF03028">
    <property type="entry name" value="Dynein_heavy"/>
    <property type="match status" value="1"/>
</dbReference>
<dbReference type="InterPro" id="IPR024317">
    <property type="entry name" value="Dynein_heavy_chain_D4_dom"/>
</dbReference>
<dbReference type="Pfam" id="PF12775">
    <property type="entry name" value="AAA_7"/>
    <property type="match status" value="1"/>
</dbReference>
<evidence type="ECO:0000256" key="9">
    <source>
        <dbReference type="ARBA" id="ARBA00023054"/>
    </source>
</evidence>
<dbReference type="InterPro" id="IPR024743">
    <property type="entry name" value="Dynein_HC_stalk"/>
</dbReference>
<dbReference type="Pfam" id="PF12774">
    <property type="entry name" value="AAA_6"/>
    <property type="match status" value="1"/>
</dbReference>
<dbReference type="Gene3D" id="1.10.8.710">
    <property type="match status" value="1"/>
</dbReference>
<keyword evidence="12" id="KW-0206">Cytoskeleton</keyword>
<dbReference type="FunFam" id="3.10.490.20:FF:000006">
    <property type="entry name" value="Dynein axonemal heavy chain 10"/>
    <property type="match status" value="1"/>
</dbReference>
<dbReference type="FunFam" id="1.10.8.720:FF:000005">
    <property type="entry name" value="Dynein axonemal heavy chain 10"/>
    <property type="match status" value="1"/>
</dbReference>
<evidence type="ECO:0000256" key="4">
    <source>
        <dbReference type="ARBA" id="ARBA00022701"/>
    </source>
</evidence>